<evidence type="ECO:0000313" key="2">
    <source>
        <dbReference type="EMBL" id="GAB1318638.1"/>
    </source>
</evidence>
<sequence length="273" mass="28036">MSVCAEVKRLYASLQEMIGLRRRKGVKHPLQISEPFNFKKETTTLPGFTEDEIAVLREKAAASRLGIADVGADAFASTKTRSALLTPARLSGPLPPLPLAPSSSSAPRSGTNPFLVVPVLPIPIPGSGSGASSRRSSHHRSGSSSLRSSSTAATNLTAATTRWPARVAATHSMNDLLLLGAGGGGGGGPAAAAAAAVQLAAGPSAGGAAGAVSSLDLDFDLDLDLNLDVMEMEREFDLSLDMEFELGGCRMVSPLSPSMKGSGLVGKKGRFEV</sequence>
<proteinExistence type="predicted"/>
<feature type="compositionally biased region" description="Low complexity" evidence="1">
    <location>
        <begin position="142"/>
        <end position="153"/>
    </location>
</feature>
<keyword evidence="3" id="KW-1185">Reference proteome</keyword>
<feature type="region of interest" description="Disordered" evidence="1">
    <location>
        <begin position="126"/>
        <end position="153"/>
    </location>
</feature>
<evidence type="ECO:0000256" key="1">
    <source>
        <dbReference type="SAM" id="MobiDB-lite"/>
    </source>
</evidence>
<dbReference type="EMBL" id="BAAFSV010000005">
    <property type="protein sequence ID" value="GAB1318638.1"/>
    <property type="molecule type" value="Genomic_DNA"/>
</dbReference>
<reference evidence="2 3" key="1">
    <citation type="submission" date="2024-09" db="EMBL/GenBank/DDBJ databases">
        <title>Itraconazole resistance in Madurella fahalii resulting from another homologue of gene encoding cytochrome P450 14-alpha sterol demethylase (CYP51).</title>
        <authorList>
            <person name="Yoshioka I."/>
            <person name="Fahal A.H."/>
            <person name="Kaneko S."/>
            <person name="Yaguchi T."/>
        </authorList>
    </citation>
    <scope>NUCLEOTIDE SEQUENCE [LARGE SCALE GENOMIC DNA]</scope>
    <source>
        <strain evidence="2 3">IFM 68171</strain>
    </source>
</reference>
<feature type="region of interest" description="Disordered" evidence="1">
    <location>
        <begin position="87"/>
        <end position="110"/>
    </location>
</feature>
<feature type="compositionally biased region" description="Low complexity" evidence="1">
    <location>
        <begin position="100"/>
        <end position="110"/>
    </location>
</feature>
<evidence type="ECO:0000313" key="3">
    <source>
        <dbReference type="Proteomes" id="UP001628179"/>
    </source>
</evidence>
<name>A0ABQ0GLI9_9PEZI</name>
<comment type="caution">
    <text evidence="2">The sequence shown here is derived from an EMBL/GenBank/DDBJ whole genome shotgun (WGS) entry which is preliminary data.</text>
</comment>
<dbReference type="Proteomes" id="UP001628179">
    <property type="component" value="Unassembled WGS sequence"/>
</dbReference>
<dbReference type="GeneID" id="98179590"/>
<gene>
    <name evidence="2" type="ORF">MFIFM68171_08848</name>
</gene>
<accession>A0ABQ0GLI9</accession>
<dbReference type="RefSeq" id="XP_070920368.1">
    <property type="nucleotide sequence ID" value="XM_071064267.1"/>
</dbReference>
<protein>
    <submittedName>
        <fullName evidence="2">Uncharacterized protein</fullName>
    </submittedName>
</protein>
<organism evidence="2 3">
    <name type="scientific">Madurella fahalii</name>
    <dbReference type="NCBI Taxonomy" id="1157608"/>
    <lineage>
        <taxon>Eukaryota</taxon>
        <taxon>Fungi</taxon>
        <taxon>Dikarya</taxon>
        <taxon>Ascomycota</taxon>
        <taxon>Pezizomycotina</taxon>
        <taxon>Sordariomycetes</taxon>
        <taxon>Sordariomycetidae</taxon>
        <taxon>Sordariales</taxon>
        <taxon>Sordariales incertae sedis</taxon>
        <taxon>Madurella</taxon>
    </lineage>
</organism>